<feature type="domain" description="Signal transduction histidine kinase subgroup 3 dimerisation and phosphoacceptor" evidence="11">
    <location>
        <begin position="508"/>
        <end position="573"/>
    </location>
</feature>
<feature type="transmembrane region" description="Helical" evidence="9">
    <location>
        <begin position="19"/>
        <end position="39"/>
    </location>
</feature>
<keyword evidence="4" id="KW-0808">Transferase</keyword>
<name>A0A1G9B5P4_9ACTN</name>
<sequence length="697" mass="73435">MTTPAAVPSTTGSGGEGRYVAVSGLGLLCGLFVAGGFALGAYPPNLHNGLIAVSFTGVGIVVMGKRPGNREGRYFTAVGLAHAAMFFARQYGFHSADGDAALPGATWVTWLGVWPLALVLVLTGVTLMRFPDGRLPSPRWRLVVVAMVADGVLVSLASALWPVEYADNSLTLPHPLQVSGYAPAQQLWNILGPASYLLLQVAWVAGVMLRMRRARGDEARQFRWFAYAVTMGAVAMATGLAVFGSPLLGVLAVPAVPLAAGLAIVKYRLYDIDLVINKTLVVTALAVLVTAGYIAVVVGVGSMVGVAPGASPVLSVVATAMVAVAFEPVRQRVQRVADRLVHGHRSSPYEALARLSTQLSHGRRHDDLLAGLASTVADGVGAAEVTLWVGTADELVAVAWWPPRTDHRSMAIVARDLTSLEAGGRTHVRPIVHQGSLRGAVTLTKAPGEVLTAAEDRLLRDLVAQAGLVIDNVGLGAELRRRLHEISVQAGELRIAAKRIVAAQDEARRRIERDLHDGAQQRLVTLALSLRSASRHAAALGDDDLVATIEEATGQLSLALAELRELARGIHPAILTQEGLDAALSFLAERAPLPVRLDVRLERRPPQDVETTAYFVVSEALTNAAKHSGASGVAVGARLHGELLRIEVTDDGQGGADDHWGSGLQGLVDRLAALNGRLTVHSPPGGGTRLTAEVPCE</sequence>
<dbReference type="EC" id="2.7.13.3" evidence="2"/>
<evidence type="ECO:0000256" key="1">
    <source>
        <dbReference type="ARBA" id="ARBA00000085"/>
    </source>
</evidence>
<keyword evidence="3" id="KW-0597">Phosphoprotein</keyword>
<dbReference type="EMBL" id="FNFB01000007">
    <property type="protein sequence ID" value="SDK34788.1"/>
    <property type="molecule type" value="Genomic_DNA"/>
</dbReference>
<feature type="transmembrane region" description="Helical" evidence="9">
    <location>
        <begin position="279"/>
        <end position="300"/>
    </location>
</feature>
<dbReference type="InterPro" id="IPR036890">
    <property type="entry name" value="HATPase_C_sf"/>
</dbReference>
<dbReference type="SUPFAM" id="SSF55781">
    <property type="entry name" value="GAF domain-like"/>
    <property type="match status" value="1"/>
</dbReference>
<feature type="transmembrane region" description="Helical" evidence="9">
    <location>
        <begin position="112"/>
        <end position="130"/>
    </location>
</feature>
<dbReference type="GO" id="GO:0016020">
    <property type="term" value="C:membrane"/>
    <property type="evidence" value="ECO:0007669"/>
    <property type="project" value="InterPro"/>
</dbReference>
<dbReference type="Gene3D" id="1.20.5.1930">
    <property type="match status" value="1"/>
</dbReference>
<evidence type="ECO:0000259" key="10">
    <source>
        <dbReference type="Pfam" id="PF02518"/>
    </source>
</evidence>
<organism evidence="12 13">
    <name type="scientific">Nonomuraea maritima</name>
    <dbReference type="NCBI Taxonomy" id="683260"/>
    <lineage>
        <taxon>Bacteria</taxon>
        <taxon>Bacillati</taxon>
        <taxon>Actinomycetota</taxon>
        <taxon>Actinomycetes</taxon>
        <taxon>Streptosporangiales</taxon>
        <taxon>Streptosporangiaceae</taxon>
        <taxon>Nonomuraea</taxon>
    </lineage>
</organism>
<evidence type="ECO:0000256" key="8">
    <source>
        <dbReference type="ARBA" id="ARBA00023012"/>
    </source>
</evidence>
<keyword evidence="5" id="KW-0547">Nucleotide-binding</keyword>
<protein>
    <recommendedName>
        <fullName evidence="2">histidine kinase</fullName>
        <ecNumber evidence="2">2.7.13.3</ecNumber>
    </recommendedName>
</protein>
<dbReference type="RefSeq" id="WP_090764033.1">
    <property type="nucleotide sequence ID" value="NZ_FNFB01000007.1"/>
</dbReference>
<dbReference type="Pfam" id="PF02518">
    <property type="entry name" value="HATPase_c"/>
    <property type="match status" value="1"/>
</dbReference>
<keyword evidence="8" id="KW-0902">Two-component regulatory system</keyword>
<dbReference type="Pfam" id="PF07730">
    <property type="entry name" value="HisKA_3"/>
    <property type="match status" value="1"/>
</dbReference>
<evidence type="ECO:0000256" key="7">
    <source>
        <dbReference type="ARBA" id="ARBA00022840"/>
    </source>
</evidence>
<keyword evidence="9" id="KW-0812">Transmembrane</keyword>
<dbReference type="PANTHER" id="PTHR24421:SF10">
    <property type="entry name" value="NITRATE_NITRITE SENSOR PROTEIN NARQ"/>
    <property type="match status" value="1"/>
</dbReference>
<evidence type="ECO:0000256" key="4">
    <source>
        <dbReference type="ARBA" id="ARBA00022679"/>
    </source>
</evidence>
<dbReference type="GO" id="GO:0046983">
    <property type="term" value="F:protein dimerization activity"/>
    <property type="evidence" value="ECO:0007669"/>
    <property type="project" value="InterPro"/>
</dbReference>
<keyword evidence="7" id="KW-0067">ATP-binding</keyword>
<evidence type="ECO:0000313" key="13">
    <source>
        <dbReference type="Proteomes" id="UP000198683"/>
    </source>
</evidence>
<feature type="domain" description="Histidine kinase/HSP90-like ATPase" evidence="10">
    <location>
        <begin position="610"/>
        <end position="695"/>
    </location>
</feature>
<dbReference type="OrthoDB" id="3217947at2"/>
<feature type="transmembrane region" description="Helical" evidence="9">
    <location>
        <begin position="142"/>
        <end position="163"/>
    </location>
</feature>
<dbReference type="CDD" id="cd16917">
    <property type="entry name" value="HATPase_UhpB-NarQ-NarX-like"/>
    <property type="match status" value="1"/>
</dbReference>
<evidence type="ECO:0000259" key="11">
    <source>
        <dbReference type="Pfam" id="PF07730"/>
    </source>
</evidence>
<evidence type="ECO:0000256" key="5">
    <source>
        <dbReference type="ARBA" id="ARBA00022741"/>
    </source>
</evidence>
<dbReference type="STRING" id="683260.SAMN05421874_10728"/>
<feature type="transmembrane region" description="Helical" evidence="9">
    <location>
        <begin position="190"/>
        <end position="210"/>
    </location>
</feature>
<dbReference type="InterPro" id="IPR011712">
    <property type="entry name" value="Sig_transdc_His_kin_sub3_dim/P"/>
</dbReference>
<dbReference type="GO" id="GO:0000155">
    <property type="term" value="F:phosphorelay sensor kinase activity"/>
    <property type="evidence" value="ECO:0007669"/>
    <property type="project" value="InterPro"/>
</dbReference>
<accession>A0A1G9B5P4</accession>
<dbReference type="InterPro" id="IPR003594">
    <property type="entry name" value="HATPase_dom"/>
</dbReference>
<proteinExistence type="predicted"/>
<dbReference type="Gene3D" id="3.30.565.10">
    <property type="entry name" value="Histidine kinase-like ATPase, C-terminal domain"/>
    <property type="match status" value="1"/>
</dbReference>
<dbReference type="AlphaFoldDB" id="A0A1G9B5P4"/>
<dbReference type="Proteomes" id="UP000198683">
    <property type="component" value="Unassembled WGS sequence"/>
</dbReference>
<dbReference type="SUPFAM" id="SSF55874">
    <property type="entry name" value="ATPase domain of HSP90 chaperone/DNA topoisomerase II/histidine kinase"/>
    <property type="match status" value="1"/>
</dbReference>
<dbReference type="GO" id="GO:0005524">
    <property type="term" value="F:ATP binding"/>
    <property type="evidence" value="ECO:0007669"/>
    <property type="project" value="UniProtKB-KW"/>
</dbReference>
<feature type="transmembrane region" description="Helical" evidence="9">
    <location>
        <begin position="74"/>
        <end position="92"/>
    </location>
</feature>
<evidence type="ECO:0000256" key="9">
    <source>
        <dbReference type="SAM" id="Phobius"/>
    </source>
</evidence>
<comment type="catalytic activity">
    <reaction evidence="1">
        <text>ATP + protein L-histidine = ADP + protein N-phospho-L-histidine.</text>
        <dbReference type="EC" id="2.7.13.3"/>
    </reaction>
</comment>
<reference evidence="12 13" key="1">
    <citation type="submission" date="2016-10" db="EMBL/GenBank/DDBJ databases">
        <authorList>
            <person name="de Groot N.N."/>
        </authorList>
    </citation>
    <scope>NUCLEOTIDE SEQUENCE [LARGE SCALE GENOMIC DNA]</scope>
    <source>
        <strain evidence="12 13">CGMCC 4.5681</strain>
    </source>
</reference>
<keyword evidence="9" id="KW-0472">Membrane</keyword>
<feature type="transmembrane region" description="Helical" evidence="9">
    <location>
        <begin position="306"/>
        <end position="326"/>
    </location>
</feature>
<feature type="transmembrane region" description="Helical" evidence="9">
    <location>
        <begin position="247"/>
        <end position="267"/>
    </location>
</feature>
<dbReference type="InterPro" id="IPR050482">
    <property type="entry name" value="Sensor_HK_TwoCompSys"/>
</dbReference>
<feature type="transmembrane region" description="Helical" evidence="9">
    <location>
        <begin position="45"/>
        <end position="62"/>
    </location>
</feature>
<feature type="transmembrane region" description="Helical" evidence="9">
    <location>
        <begin position="222"/>
        <end position="241"/>
    </location>
</feature>
<gene>
    <name evidence="12" type="ORF">SAMN05421874_10728</name>
</gene>
<keyword evidence="9" id="KW-1133">Transmembrane helix</keyword>
<dbReference type="PANTHER" id="PTHR24421">
    <property type="entry name" value="NITRATE/NITRITE SENSOR PROTEIN NARX-RELATED"/>
    <property type="match status" value="1"/>
</dbReference>
<evidence type="ECO:0000256" key="2">
    <source>
        <dbReference type="ARBA" id="ARBA00012438"/>
    </source>
</evidence>
<keyword evidence="13" id="KW-1185">Reference proteome</keyword>
<keyword evidence="6 12" id="KW-0418">Kinase</keyword>
<evidence type="ECO:0000313" key="12">
    <source>
        <dbReference type="EMBL" id="SDK34788.1"/>
    </source>
</evidence>
<evidence type="ECO:0000256" key="6">
    <source>
        <dbReference type="ARBA" id="ARBA00022777"/>
    </source>
</evidence>
<evidence type="ECO:0000256" key="3">
    <source>
        <dbReference type="ARBA" id="ARBA00022553"/>
    </source>
</evidence>